<proteinExistence type="predicted"/>
<feature type="domain" description="Glycosyltransferase 2-like" evidence="1">
    <location>
        <begin position="9"/>
        <end position="133"/>
    </location>
</feature>
<dbReference type="PANTHER" id="PTHR43179:SF7">
    <property type="entry name" value="RHAMNOSYLTRANSFERASE WBBL"/>
    <property type="match status" value="1"/>
</dbReference>
<dbReference type="Gene3D" id="3.40.50.2000">
    <property type="entry name" value="Glycogen Phosphorylase B"/>
    <property type="match status" value="1"/>
</dbReference>
<dbReference type="EC" id="2.4.-.-" evidence="2"/>
<feature type="domain" description="Glycosyltransferase 2-like" evidence="1">
    <location>
        <begin position="538"/>
        <end position="721"/>
    </location>
</feature>
<evidence type="ECO:0000313" key="2">
    <source>
        <dbReference type="EMBL" id="XDJ41105.1"/>
    </source>
</evidence>
<dbReference type="RefSeq" id="WP_368643063.1">
    <property type="nucleotide sequence ID" value="NZ_CP158252.1"/>
</dbReference>
<name>A0AB39CGJ6_9BURK</name>
<dbReference type="Gene3D" id="3.90.550.10">
    <property type="entry name" value="Spore Coat Polysaccharide Biosynthesis Protein SpsA, Chain A"/>
    <property type="match status" value="2"/>
</dbReference>
<dbReference type="CDD" id="cd04186">
    <property type="entry name" value="GT_2_like_c"/>
    <property type="match status" value="1"/>
</dbReference>
<dbReference type="GO" id="GO:0016757">
    <property type="term" value="F:glycosyltransferase activity"/>
    <property type="evidence" value="ECO:0007669"/>
    <property type="project" value="UniProtKB-KW"/>
</dbReference>
<organism evidence="2">
    <name type="scientific">Castellaniella ginsengisoli</name>
    <dbReference type="NCBI Taxonomy" id="546114"/>
    <lineage>
        <taxon>Bacteria</taxon>
        <taxon>Pseudomonadati</taxon>
        <taxon>Pseudomonadota</taxon>
        <taxon>Betaproteobacteria</taxon>
        <taxon>Burkholderiales</taxon>
        <taxon>Alcaligenaceae</taxon>
        <taxon>Castellaniella</taxon>
    </lineage>
</organism>
<reference evidence="2" key="1">
    <citation type="submission" date="2024-05" db="EMBL/GenBank/DDBJ databases">
        <authorList>
            <person name="Luo Y.-C."/>
            <person name="Nicholds J."/>
            <person name="Mortimer T."/>
            <person name="Maboni G."/>
        </authorList>
    </citation>
    <scope>NUCLEOTIDE SEQUENCE</scope>
    <source>
        <strain evidence="2">153920</strain>
    </source>
</reference>
<evidence type="ECO:0000259" key="1">
    <source>
        <dbReference type="Pfam" id="PF00535"/>
    </source>
</evidence>
<dbReference type="AlphaFoldDB" id="A0AB39CGJ6"/>
<sequence>MTQEIPLFSIILTTYNRPDLLVDALDSLDAQAFRDFEVILINDAGDPVGDCLAGRSFPLKYLRRGLNQGLSAARNAGLKLARGRYVAYLDDDDIYLPDHLQCLASVFDQHPGAVVYTDVVYVQERLENGRRIEVGRSFPTAHDAFDRDKLFVQNYIPVNTWAHPRAAIAEVGDFDSGLTAFEDWDMLLRLVQRYPVHRVQQITAEVRQRVSGGDDHMLARERNRLLPLYRKLYARYPEAGNIRVQAGRQAVLAGQEIKEKSWGVPEWLADRAPSAGRILAIQTLLQANPDVGTLGVAVVVPEGTGLQDLVETLESLGAQHRPVDGVWLIGRGVPDEAAGNGIELLRAETHWTKQFSERIGQGDAPDFMWILYAGDRLLPHATLTMGEYRLRKPDPLVWYADEAVLEAGAPANPMLKPDFNVDLLRSYPYIGRNPVISTAAVQAAGGLDERVADLAPIDLIWRLVEQVGPPVVAHVPEVLQLGGSRLMDWVHASSTMTWFPAVTQAHFVRMGLEARIEPGLLPGLQRIEYPLDTQPLVSIIIPTRDQLPVLRACVEGLMEHTAYAHYELLVVDNGSVEPDAVAFLAGLEGMGADRVRVLRWPQAFDFAAMNNFAVAQARGDVLLFLNNDIQFSPRTRPDWLERLLRHAMRPEIGMVGSRLDLPDGGVEQCGQVLGLENSVGAAFRGLPADRRGYMNRLVVQQNVSALSASCLMMRREVFAELGGFDAESFPVYYADADLCMKASQAGYLLVLEPDTGLLHMGGATRLLTEKFGLKASPDDEQRDRLYRRWLPQLARDPHYHPAFGKRSPGFDLSTDASRIQEPLPGRPLPMVLAAHADWQGCGHYRILHPFKAMNGELRLEGGLKHGDFHFADVARIQPDVIVLQGAWLNEGILTQIRRYREITGAKVVLEFDDYLPNIPTRSIYRKKLPQGVIKNMRRAIEQVDWLVVSTPVLAEEYADYHGDIRVALNGLPADAWRSLSGERRTGRKMRVGWAGGVSHTGDLAEIRSVVQDLQDQVEWVFMGMKPDGVACEYHPGVAIDRYPEKLASLNLDLAVVPLEINPFNRCKSNLRLLELGACGVPVIATAIEPYRGDLPVELVRNRHQDWVEAIRAHLADPDALGRKGDALRDAVLQDWILEGAFLDQWAHAWGVAPAAA</sequence>
<dbReference type="EMBL" id="CP158252">
    <property type="protein sequence ID" value="XDJ41105.1"/>
    <property type="molecule type" value="Genomic_DNA"/>
</dbReference>
<dbReference type="Pfam" id="PF00535">
    <property type="entry name" value="Glycos_transf_2"/>
    <property type="match status" value="2"/>
</dbReference>
<keyword evidence="2" id="KW-0808">Transferase</keyword>
<dbReference type="SUPFAM" id="SSF53756">
    <property type="entry name" value="UDP-Glycosyltransferase/glycogen phosphorylase"/>
    <property type="match status" value="1"/>
</dbReference>
<dbReference type="InterPro" id="IPR001173">
    <property type="entry name" value="Glyco_trans_2-like"/>
</dbReference>
<accession>A0AB39CGJ6</accession>
<dbReference type="InterPro" id="IPR029044">
    <property type="entry name" value="Nucleotide-diphossugar_trans"/>
</dbReference>
<gene>
    <name evidence="2" type="ORF">ABRY99_09075</name>
</gene>
<protein>
    <submittedName>
        <fullName evidence="2">Glycosyltransferase</fullName>
        <ecNumber evidence="2">2.4.-.-</ecNumber>
    </submittedName>
</protein>
<keyword evidence="2" id="KW-0328">Glycosyltransferase</keyword>
<dbReference type="SUPFAM" id="SSF53448">
    <property type="entry name" value="Nucleotide-diphospho-sugar transferases"/>
    <property type="match status" value="3"/>
</dbReference>
<dbReference type="PANTHER" id="PTHR43179">
    <property type="entry name" value="RHAMNOSYLTRANSFERASE WBBL"/>
    <property type="match status" value="1"/>
</dbReference>